<evidence type="ECO:0000259" key="1">
    <source>
        <dbReference type="PROSITE" id="PS50994"/>
    </source>
</evidence>
<evidence type="ECO:0000313" key="3">
    <source>
        <dbReference type="Proteomes" id="UP000601435"/>
    </source>
</evidence>
<gene>
    <name evidence="2" type="ORF">SNEC2469_LOCUS9673</name>
</gene>
<reference evidence="2" key="1">
    <citation type="submission" date="2021-02" db="EMBL/GenBank/DDBJ databases">
        <authorList>
            <person name="Dougan E. K."/>
            <person name="Rhodes N."/>
            <person name="Thang M."/>
            <person name="Chan C."/>
        </authorList>
    </citation>
    <scope>NUCLEOTIDE SEQUENCE</scope>
</reference>
<accession>A0A812PW07</accession>
<dbReference type="GO" id="GO:0015074">
    <property type="term" value="P:DNA integration"/>
    <property type="evidence" value="ECO:0007669"/>
    <property type="project" value="InterPro"/>
</dbReference>
<dbReference type="InterPro" id="IPR001584">
    <property type="entry name" value="Integrase_cat-core"/>
</dbReference>
<dbReference type="InterPro" id="IPR012337">
    <property type="entry name" value="RNaseH-like_sf"/>
</dbReference>
<feature type="domain" description="Integrase catalytic" evidence="1">
    <location>
        <begin position="227"/>
        <end position="398"/>
    </location>
</feature>
<sequence length="721" mass="81086">TWLGAQAWKIDRGSNVGSEAIRLGYMYGQELRSKEGQWFTLLKVLRDRLEGRSNRPIRKATTLFTTARALAEHMSQFRCLAKALIQGMKPDLVEQASFLAPLHYDEHVQSNPVEQCYVGRYGKLDLPLQVQTQLQKWSGLDVHTVVTSRGLKCFVNPPVGVVSTRRTTLVRSGGVWYFVEYNREIGLSKKKFRLPLNANLVVSFFGDVPTPSQPYIPAESQPQERPIPGAPPSFADARKVHECLNSIDTLDLTLIRDGVQHRVFLLTAIDTATSFARVFYLSSGDAAAAVQSLKRGWIDSYGAPEYIYADPDTIFRSETFAAFLTRHAIVERLSAAQAPFQHGQIERLHRTIRQQAQRVFESEPSCSAYEAAVEVVQARNELMRVEGVSPAVLVFGKLPKAPPTFAEGDEDFRLLAERLQGSDPLYEVMMLRRVAARTAWVQSEVRDRRHGVWLGPGEVIAVESTNDRLAEWVMQKLQEEKAMFRAAKAAEWSQWVGKGTISHQRLQGSRFRFEEAMSKLVARLPFGERKYADMEVLAGQEVRAVLADYSSCKIDRAVWSSYASELQAATISTDASINLMLLYEQVFYGLKARQVKEKLTKGSAVRALVTDNNGLYDSIQTEKPSTRQGVKMQSLVHQILYDLVVDYGFQTFWVNGSHMLADGLTKLSSSGAQVDAIRTVLEDSLIRITYCEVSGRKEQHEVRRLRPVEPANKELESSIDV</sequence>
<evidence type="ECO:0000313" key="2">
    <source>
        <dbReference type="EMBL" id="CAE7364703.1"/>
    </source>
</evidence>
<dbReference type="AlphaFoldDB" id="A0A812PW07"/>
<proteinExistence type="predicted"/>
<dbReference type="InterPro" id="IPR050951">
    <property type="entry name" value="Retrovirus_Pol_polyprotein"/>
</dbReference>
<organism evidence="2 3">
    <name type="scientific">Symbiodinium necroappetens</name>
    <dbReference type="NCBI Taxonomy" id="1628268"/>
    <lineage>
        <taxon>Eukaryota</taxon>
        <taxon>Sar</taxon>
        <taxon>Alveolata</taxon>
        <taxon>Dinophyceae</taxon>
        <taxon>Suessiales</taxon>
        <taxon>Symbiodiniaceae</taxon>
        <taxon>Symbiodinium</taxon>
    </lineage>
</organism>
<dbReference type="Gene3D" id="3.30.420.10">
    <property type="entry name" value="Ribonuclease H-like superfamily/Ribonuclease H"/>
    <property type="match status" value="1"/>
</dbReference>
<dbReference type="PANTHER" id="PTHR37984">
    <property type="entry name" value="PROTEIN CBG26694"/>
    <property type="match status" value="1"/>
</dbReference>
<dbReference type="Proteomes" id="UP000601435">
    <property type="component" value="Unassembled WGS sequence"/>
</dbReference>
<dbReference type="PANTHER" id="PTHR37984:SF5">
    <property type="entry name" value="PROTEIN NYNRIN-LIKE"/>
    <property type="match status" value="1"/>
</dbReference>
<dbReference type="EMBL" id="CAJNJA010015613">
    <property type="protein sequence ID" value="CAE7364703.1"/>
    <property type="molecule type" value="Genomic_DNA"/>
</dbReference>
<comment type="caution">
    <text evidence="2">The sequence shown here is derived from an EMBL/GenBank/DDBJ whole genome shotgun (WGS) entry which is preliminary data.</text>
</comment>
<protein>
    <recommendedName>
        <fullName evidence="1">Integrase catalytic domain-containing protein</fullName>
    </recommendedName>
</protein>
<dbReference type="GO" id="GO:0003676">
    <property type="term" value="F:nucleic acid binding"/>
    <property type="evidence" value="ECO:0007669"/>
    <property type="project" value="InterPro"/>
</dbReference>
<dbReference type="SUPFAM" id="SSF53098">
    <property type="entry name" value="Ribonuclease H-like"/>
    <property type="match status" value="1"/>
</dbReference>
<dbReference type="InterPro" id="IPR036397">
    <property type="entry name" value="RNaseH_sf"/>
</dbReference>
<keyword evidence="3" id="KW-1185">Reference proteome</keyword>
<dbReference type="PROSITE" id="PS50994">
    <property type="entry name" value="INTEGRASE"/>
    <property type="match status" value="1"/>
</dbReference>
<name>A0A812PW07_9DINO</name>
<dbReference type="OrthoDB" id="429343at2759"/>
<feature type="non-terminal residue" evidence="2">
    <location>
        <position position="721"/>
    </location>
</feature>